<evidence type="ECO:0000256" key="2">
    <source>
        <dbReference type="ARBA" id="ARBA00005641"/>
    </source>
</evidence>
<dbReference type="PROSITE" id="PS00659">
    <property type="entry name" value="GLYCOSYL_HYDROL_F5"/>
    <property type="match status" value="1"/>
</dbReference>
<keyword evidence="8 9" id="KW-0624">Polysaccharide degradation</keyword>
<dbReference type="InterPro" id="IPR017853">
    <property type="entry name" value="GH"/>
</dbReference>
<evidence type="ECO:0000256" key="9">
    <source>
        <dbReference type="RuleBase" id="RU361153"/>
    </source>
</evidence>
<dbReference type="SMART" id="SM01063">
    <property type="entry name" value="CBM49"/>
    <property type="match status" value="1"/>
</dbReference>
<keyword evidence="4 9" id="KW-0378">Hydrolase</keyword>
<dbReference type="PANTHER" id="PTHR34142:SF1">
    <property type="entry name" value="GLYCOSIDE HYDROLASE FAMILY 5 DOMAIN-CONTAINING PROTEIN"/>
    <property type="match status" value="1"/>
</dbReference>
<evidence type="ECO:0000259" key="12">
    <source>
        <dbReference type="PROSITE" id="PS51173"/>
    </source>
</evidence>
<dbReference type="InterPro" id="IPR018087">
    <property type="entry name" value="Glyco_hydro_5_CS"/>
</dbReference>
<dbReference type="Pfam" id="PF09478">
    <property type="entry name" value="CBM49"/>
    <property type="match status" value="1"/>
</dbReference>
<dbReference type="InterPro" id="IPR001919">
    <property type="entry name" value="CBD2"/>
</dbReference>
<evidence type="ECO:0000256" key="11">
    <source>
        <dbReference type="SAM" id="SignalP"/>
    </source>
</evidence>
<proteinExistence type="evidence at transcript level"/>
<feature type="region of interest" description="Disordered" evidence="10">
    <location>
        <begin position="326"/>
        <end position="355"/>
    </location>
</feature>
<organism evidence="13">
    <name type="scientific">Pratylenchus vulnus</name>
    <name type="common">Walnut root-lesion nematode worm</name>
    <dbReference type="NCBI Taxonomy" id="45931"/>
    <lineage>
        <taxon>Eukaryota</taxon>
        <taxon>Metazoa</taxon>
        <taxon>Ecdysozoa</taxon>
        <taxon>Nematoda</taxon>
        <taxon>Chromadorea</taxon>
        <taxon>Rhabditida</taxon>
        <taxon>Tylenchina</taxon>
        <taxon>Tylenchomorpha</taxon>
        <taxon>Tylenchoidea</taxon>
        <taxon>Pratylenchidae</taxon>
        <taxon>Pratylenchinae</taxon>
        <taxon>Pratylenchus</taxon>
    </lineage>
</organism>
<dbReference type="GO" id="GO:0030247">
    <property type="term" value="F:polysaccharide binding"/>
    <property type="evidence" value="ECO:0007669"/>
    <property type="project" value="InterPro"/>
</dbReference>
<keyword evidence="6 9" id="KW-0119">Carbohydrate metabolism</keyword>
<dbReference type="Gene3D" id="2.60.40.290">
    <property type="match status" value="1"/>
</dbReference>
<dbReference type="SUPFAM" id="SSF51445">
    <property type="entry name" value="(Trans)glycosidases"/>
    <property type="match status" value="1"/>
</dbReference>
<dbReference type="InterPro" id="IPR008965">
    <property type="entry name" value="CBM2/CBM3_carb-bd_dom_sf"/>
</dbReference>
<gene>
    <name evidence="13" type="primary">Pv-eng-5</name>
</gene>
<dbReference type="EC" id="3.2.1.4" evidence="9"/>
<evidence type="ECO:0000313" key="13">
    <source>
        <dbReference type="EMBL" id="VDC58062.1"/>
    </source>
</evidence>
<keyword evidence="5 9" id="KW-0136">Cellulose degradation</keyword>
<evidence type="ECO:0000256" key="4">
    <source>
        <dbReference type="ARBA" id="ARBA00022801"/>
    </source>
</evidence>
<dbReference type="SUPFAM" id="SSF49384">
    <property type="entry name" value="Carbohydrate-binding domain"/>
    <property type="match status" value="1"/>
</dbReference>
<protein>
    <recommendedName>
        <fullName evidence="9">Endoglucanase</fullName>
        <ecNumber evidence="9">3.2.1.4</ecNumber>
    </recommendedName>
</protein>
<evidence type="ECO:0000256" key="5">
    <source>
        <dbReference type="ARBA" id="ARBA00023001"/>
    </source>
</evidence>
<sequence length="483" mass="50385">MPSSSVSAILILLSILVTFVIALTGVDPPYGQLAVSGTQLVSKSTGKPVQLHGMSLFWSIYSEGSPYWNYTAIQALKCQWNSNVVRAAMGVEDGGYLTDPSGQLAMVETVVEAAISLGIYVIVDWHVSATYQSQAVAFFTTISSKYGSYPHIIYETYNEPLAISWTDVLVPYHKAVIAAIRANDATNVIVCGTPTWSQDVDVASANPITTYSNIMYTFHFYAATHGATYRTKVQTAYDNGLPVFVTEYGTTESSGDGTVDTSATATWYTFLDGLNISYANWAVDQKSESSAALISGTPVSGVGTSSYWTTSGAYVNAHLQTQSNGVSCSNSSSATTTTTTTTAASGTTTTTTTTTASAATTTTTAAAATTTTTASSSTSGVVTVSVTTVSSWTSNNVAYAQFTLNFKNSGTKAVCGVTFKMTLASGQTITSSWNFTASSTSGQYALSSSPNIAAGGTYSDAGFIVSGGTTAPSLSVVSYTYCS</sequence>
<dbReference type="Gene3D" id="3.20.20.80">
    <property type="entry name" value="Glycosidases"/>
    <property type="match status" value="1"/>
</dbReference>
<accession>A0A3S4C797</accession>
<feature type="domain" description="CBM2" evidence="12">
    <location>
        <begin position="375"/>
        <end position="483"/>
    </location>
</feature>
<dbReference type="GO" id="GO:0008810">
    <property type="term" value="F:cellulase activity"/>
    <property type="evidence" value="ECO:0007669"/>
    <property type="project" value="UniProtKB-EC"/>
</dbReference>
<dbReference type="PROSITE" id="PS51173">
    <property type="entry name" value="CBM2"/>
    <property type="match status" value="1"/>
</dbReference>
<reference evidence="13" key="1">
    <citation type="submission" date="2018-11" db="EMBL/GenBank/DDBJ databases">
        <authorList>
            <person name="De Luca F."/>
        </authorList>
    </citation>
    <scope>NUCLEOTIDE SEQUENCE</scope>
    <source>
        <tissue evidence="13">Whole organism</tissue>
    </source>
</reference>
<dbReference type="PANTHER" id="PTHR34142">
    <property type="entry name" value="ENDO-BETA-1,4-GLUCANASE A"/>
    <property type="match status" value="1"/>
</dbReference>
<feature type="signal peptide" evidence="11">
    <location>
        <begin position="1"/>
        <end position="22"/>
    </location>
</feature>
<dbReference type="Pfam" id="PF00150">
    <property type="entry name" value="Cellulase"/>
    <property type="match status" value="1"/>
</dbReference>
<dbReference type="InterPro" id="IPR001547">
    <property type="entry name" value="Glyco_hydro_5"/>
</dbReference>
<name>A0A3S4C797_PRAVU</name>
<feature type="chain" id="PRO_5018697891" description="Endoglucanase" evidence="11">
    <location>
        <begin position="23"/>
        <end position="483"/>
    </location>
</feature>
<comment type="similarity">
    <text evidence="2 9">Belongs to the glycosyl hydrolase 5 (cellulase A) family.</text>
</comment>
<evidence type="ECO:0000256" key="1">
    <source>
        <dbReference type="ARBA" id="ARBA00000966"/>
    </source>
</evidence>
<keyword evidence="7 9" id="KW-0326">Glycosidase</keyword>
<dbReference type="SMART" id="SM00637">
    <property type="entry name" value="CBD_II"/>
    <property type="match status" value="1"/>
</dbReference>
<keyword evidence="3 11" id="KW-0732">Signal</keyword>
<dbReference type="AlphaFoldDB" id="A0A3S4C797"/>
<evidence type="ECO:0000256" key="10">
    <source>
        <dbReference type="SAM" id="MobiDB-lite"/>
    </source>
</evidence>
<feature type="compositionally biased region" description="Low complexity" evidence="10">
    <location>
        <begin position="331"/>
        <end position="355"/>
    </location>
</feature>
<dbReference type="GO" id="GO:0030245">
    <property type="term" value="P:cellulose catabolic process"/>
    <property type="evidence" value="ECO:0007669"/>
    <property type="project" value="UniProtKB-KW"/>
</dbReference>
<evidence type="ECO:0000256" key="8">
    <source>
        <dbReference type="ARBA" id="ARBA00023326"/>
    </source>
</evidence>
<dbReference type="InterPro" id="IPR019028">
    <property type="entry name" value="CBM_49"/>
</dbReference>
<comment type="catalytic activity">
    <reaction evidence="1 9">
        <text>Endohydrolysis of (1-&gt;4)-beta-D-glucosidic linkages in cellulose, lichenin and cereal beta-D-glucans.</text>
        <dbReference type="EC" id="3.2.1.4"/>
    </reaction>
</comment>
<dbReference type="InterPro" id="IPR012291">
    <property type="entry name" value="CBM2_carb-bd_dom_sf"/>
</dbReference>
<evidence type="ECO:0000256" key="6">
    <source>
        <dbReference type="ARBA" id="ARBA00023277"/>
    </source>
</evidence>
<dbReference type="EMBL" id="LR031565">
    <property type="protein sequence ID" value="VDC58062.1"/>
    <property type="molecule type" value="mRNA"/>
</dbReference>
<evidence type="ECO:0000256" key="7">
    <source>
        <dbReference type="ARBA" id="ARBA00023295"/>
    </source>
</evidence>
<evidence type="ECO:0000256" key="3">
    <source>
        <dbReference type="ARBA" id="ARBA00022729"/>
    </source>
</evidence>